<feature type="modified residue" description="Phosphohistidine" evidence="14">
    <location>
        <position position="1016"/>
    </location>
</feature>
<keyword evidence="12" id="KW-0902">Two-component regulatory system</keyword>
<evidence type="ECO:0000256" key="6">
    <source>
        <dbReference type="ARBA" id="ARBA00022679"/>
    </source>
</evidence>
<dbReference type="GO" id="GO:0005524">
    <property type="term" value="F:ATP binding"/>
    <property type="evidence" value="ECO:0007669"/>
    <property type="project" value="UniProtKB-KW"/>
</dbReference>
<gene>
    <name evidence="20" type="ORF">GGI52_004699</name>
</gene>
<dbReference type="SUPFAM" id="SSF47226">
    <property type="entry name" value="Histidine-containing phosphotransfer domain, HPT domain"/>
    <property type="match status" value="1"/>
</dbReference>
<keyword evidence="4" id="KW-1003">Cell membrane</keyword>
<dbReference type="RefSeq" id="WP_179694779.1">
    <property type="nucleotide sequence ID" value="NZ_JACCAT010000001.1"/>
</dbReference>
<evidence type="ECO:0000256" key="8">
    <source>
        <dbReference type="ARBA" id="ARBA00022741"/>
    </source>
</evidence>
<keyword evidence="6 20" id="KW-0808">Transferase</keyword>
<dbReference type="InterPro" id="IPR036890">
    <property type="entry name" value="HATPase_C_sf"/>
</dbReference>
<dbReference type="InterPro" id="IPR003594">
    <property type="entry name" value="HATPase_dom"/>
</dbReference>
<evidence type="ECO:0000256" key="11">
    <source>
        <dbReference type="ARBA" id="ARBA00022989"/>
    </source>
</evidence>
<evidence type="ECO:0000256" key="4">
    <source>
        <dbReference type="ARBA" id="ARBA00022475"/>
    </source>
</evidence>
<dbReference type="InterPro" id="IPR004358">
    <property type="entry name" value="Sig_transdc_His_kin-like_C"/>
</dbReference>
<dbReference type="SUPFAM" id="SSF52172">
    <property type="entry name" value="CheY-like"/>
    <property type="match status" value="1"/>
</dbReference>
<evidence type="ECO:0000256" key="3">
    <source>
        <dbReference type="ARBA" id="ARBA00012438"/>
    </source>
</evidence>
<dbReference type="PROSITE" id="PS50109">
    <property type="entry name" value="HIS_KIN"/>
    <property type="match status" value="1"/>
</dbReference>
<dbReference type="FunFam" id="3.30.565.10:FF:000010">
    <property type="entry name" value="Sensor histidine kinase RcsC"/>
    <property type="match status" value="1"/>
</dbReference>
<keyword evidence="5 15" id="KW-0597">Phosphoprotein</keyword>
<comment type="subcellular location">
    <subcellularLocation>
        <location evidence="2">Cell membrane</location>
        <topology evidence="2">Multi-pass membrane protein</topology>
    </subcellularLocation>
</comment>
<dbReference type="PANTHER" id="PTHR45339">
    <property type="entry name" value="HYBRID SIGNAL TRANSDUCTION HISTIDINE KINASE J"/>
    <property type="match status" value="1"/>
</dbReference>
<feature type="modified residue" description="4-aspartylphosphate" evidence="15">
    <location>
        <position position="889"/>
    </location>
</feature>
<feature type="domain" description="HPt" evidence="19">
    <location>
        <begin position="977"/>
        <end position="1068"/>
    </location>
</feature>
<feature type="domain" description="Histidine kinase" evidence="17">
    <location>
        <begin position="490"/>
        <end position="709"/>
    </location>
</feature>
<evidence type="ECO:0000256" key="15">
    <source>
        <dbReference type="PROSITE-ProRule" id="PRU00169"/>
    </source>
</evidence>
<evidence type="ECO:0000259" key="17">
    <source>
        <dbReference type="PROSITE" id="PS50109"/>
    </source>
</evidence>
<dbReference type="SUPFAM" id="SSF55874">
    <property type="entry name" value="ATPase domain of HSP90 chaperone/DNA topoisomerase II/histidine kinase"/>
    <property type="match status" value="1"/>
</dbReference>
<dbReference type="CDD" id="cd17546">
    <property type="entry name" value="REC_hyHK_CKI1_RcsC-like"/>
    <property type="match status" value="1"/>
</dbReference>
<feature type="domain" description="Response regulatory" evidence="18">
    <location>
        <begin position="840"/>
        <end position="954"/>
    </location>
</feature>
<dbReference type="Gene3D" id="3.30.565.10">
    <property type="entry name" value="Histidine kinase-like ATPase, C-terminal domain"/>
    <property type="match status" value="1"/>
</dbReference>
<dbReference type="InterPro" id="IPR036641">
    <property type="entry name" value="HPT_dom_sf"/>
</dbReference>
<evidence type="ECO:0000256" key="5">
    <source>
        <dbReference type="ARBA" id="ARBA00022553"/>
    </source>
</evidence>
<feature type="transmembrane region" description="Helical" evidence="16">
    <location>
        <begin position="21"/>
        <end position="40"/>
    </location>
</feature>
<dbReference type="InterPro" id="IPR001789">
    <property type="entry name" value="Sig_transdc_resp-reg_receiver"/>
</dbReference>
<evidence type="ECO:0000259" key="18">
    <source>
        <dbReference type="PROSITE" id="PS50110"/>
    </source>
</evidence>
<evidence type="ECO:0000256" key="1">
    <source>
        <dbReference type="ARBA" id="ARBA00000085"/>
    </source>
</evidence>
<dbReference type="SMART" id="SM00448">
    <property type="entry name" value="REC"/>
    <property type="match status" value="1"/>
</dbReference>
<evidence type="ECO:0000256" key="16">
    <source>
        <dbReference type="SAM" id="Phobius"/>
    </source>
</evidence>
<evidence type="ECO:0000256" key="12">
    <source>
        <dbReference type="ARBA" id="ARBA00023012"/>
    </source>
</evidence>
<dbReference type="PANTHER" id="PTHR45339:SF1">
    <property type="entry name" value="HYBRID SIGNAL TRANSDUCTION HISTIDINE KINASE J"/>
    <property type="match status" value="1"/>
</dbReference>
<dbReference type="EMBL" id="JACCAT010000001">
    <property type="protein sequence ID" value="NYH11656.1"/>
    <property type="molecule type" value="Genomic_DNA"/>
</dbReference>
<reference evidence="20 21" key="1">
    <citation type="submission" date="2020-07" db="EMBL/GenBank/DDBJ databases">
        <title>Exploring microbial biodiversity for novel pathways involved in the catabolism of aromatic compounds derived from lignin.</title>
        <authorList>
            <person name="Elkins J."/>
        </authorList>
    </citation>
    <scope>NUCLEOTIDE SEQUENCE [LARGE SCALE GENOMIC DNA]</scope>
    <source>
        <strain evidence="20 21">VanB</strain>
    </source>
</reference>
<dbReference type="InterPro" id="IPR003661">
    <property type="entry name" value="HisK_dim/P_dom"/>
</dbReference>
<protein>
    <recommendedName>
        <fullName evidence="3">histidine kinase</fullName>
        <ecNumber evidence="3">2.7.13.3</ecNumber>
    </recommendedName>
</protein>
<evidence type="ECO:0000256" key="13">
    <source>
        <dbReference type="ARBA" id="ARBA00023136"/>
    </source>
</evidence>
<dbReference type="PRINTS" id="PR00344">
    <property type="entry name" value="BCTRLSENSOR"/>
</dbReference>
<dbReference type="Pfam" id="PF02518">
    <property type="entry name" value="HATPase_c"/>
    <property type="match status" value="1"/>
</dbReference>
<dbReference type="Pfam" id="PF00512">
    <property type="entry name" value="HisKA"/>
    <property type="match status" value="1"/>
</dbReference>
<organism evidence="20 21">
    <name type="scientific">Pseudomonas moraviensis</name>
    <dbReference type="NCBI Taxonomy" id="321662"/>
    <lineage>
        <taxon>Bacteria</taxon>
        <taxon>Pseudomonadati</taxon>
        <taxon>Pseudomonadota</taxon>
        <taxon>Gammaproteobacteria</taxon>
        <taxon>Pseudomonadales</taxon>
        <taxon>Pseudomonadaceae</taxon>
        <taxon>Pseudomonas</taxon>
    </lineage>
</organism>
<evidence type="ECO:0000256" key="7">
    <source>
        <dbReference type="ARBA" id="ARBA00022692"/>
    </source>
</evidence>
<dbReference type="Pfam" id="PF00072">
    <property type="entry name" value="Response_reg"/>
    <property type="match status" value="1"/>
</dbReference>
<dbReference type="PROSITE" id="PS50894">
    <property type="entry name" value="HPT"/>
    <property type="match status" value="1"/>
</dbReference>
<name>A0A7Y9W0W6_9PSED</name>
<dbReference type="SMART" id="SM00388">
    <property type="entry name" value="HisKA"/>
    <property type="match status" value="1"/>
</dbReference>
<dbReference type="Proteomes" id="UP000553035">
    <property type="component" value="Unassembled WGS sequence"/>
</dbReference>
<dbReference type="InterPro" id="IPR005467">
    <property type="entry name" value="His_kinase_dom"/>
</dbReference>
<keyword evidence="11 16" id="KW-1133">Transmembrane helix</keyword>
<dbReference type="CDD" id="cd00082">
    <property type="entry name" value="HisKA"/>
    <property type="match status" value="1"/>
</dbReference>
<keyword evidence="7 16" id="KW-0812">Transmembrane</keyword>
<accession>A0A7Y9W0W6</accession>
<dbReference type="SMART" id="SM00387">
    <property type="entry name" value="HATPase_c"/>
    <property type="match status" value="1"/>
</dbReference>
<keyword evidence="8" id="KW-0547">Nucleotide-binding</keyword>
<evidence type="ECO:0000256" key="2">
    <source>
        <dbReference type="ARBA" id="ARBA00004651"/>
    </source>
</evidence>
<dbReference type="Gene3D" id="1.20.120.160">
    <property type="entry name" value="HPT domain"/>
    <property type="match status" value="1"/>
</dbReference>
<dbReference type="InterPro" id="IPR011006">
    <property type="entry name" value="CheY-like_superfamily"/>
</dbReference>
<evidence type="ECO:0000313" key="21">
    <source>
        <dbReference type="Proteomes" id="UP000553035"/>
    </source>
</evidence>
<proteinExistence type="predicted"/>
<dbReference type="Gene3D" id="1.10.287.130">
    <property type="match status" value="1"/>
</dbReference>
<dbReference type="GO" id="GO:0005886">
    <property type="term" value="C:plasma membrane"/>
    <property type="evidence" value="ECO:0007669"/>
    <property type="project" value="UniProtKB-SubCell"/>
</dbReference>
<keyword evidence="13 16" id="KW-0472">Membrane</keyword>
<dbReference type="Gene3D" id="3.40.50.2300">
    <property type="match status" value="1"/>
</dbReference>
<dbReference type="CDD" id="cd16922">
    <property type="entry name" value="HATPase_EvgS-ArcB-TorS-like"/>
    <property type="match status" value="1"/>
</dbReference>
<sequence>MNHPNALLEKLASSSLRLNKGLIVLGALVLILIGISYLGVQRTLEEQRDTMGFHFARLMENIREQEAFLKAVQRYSAKGPVLDARVSPLFQQKNLPDQGPDVYEGRQFSFSMPFSVKIASDKIAVGEQPKVFALAAHLSDYYSAFWSASHYQSPQVFLFNVPDNFDITVPATGHIRRDGQIQGGMFGDVVAQVRKQLHDQSLDNQVHWDLYSAATDDVMAPTLVAYINIDLASTTLNIQGASPLVALATLLNLSQVNNIERIMQWSIYDQFTLVSPSGKVLVGAFDPQRMLRDGTNFNRDGLVFKLTSHDEHPWTAIYTISFKSFLDYALWPLLCLAALVLTGLGCGWAFNRWYKSKVVLPAHQAHLSIAESEAFNRAVIETAPAGLYVVRCSDHKVLLENQRAQQWQDTTQVISALSQQHGLTEPGQAELEVDGRHLHVAFVSTRYQGQDAWLCVFHDVTRHIEDAAALEEARRAADSANEAKTLFLATMSHEIRTPLYGVLGTLELLGLTELEPRQQAYLHTIQRSSATLFQLISDVLDVSKIESGQMIIESQEFCPLELTEDTLRTYSAFAQTKGLQLYACIDATLPNRVRGDPLRIRQILNNLLSNAIKFTDYGRVVLRVRVLPTDGSHVSLQWQVSDTGSGISQTQQAQLFNPFYQVRDGVNGSGAGLGLAICRWLCELMAGQLKVVSEPGLGSSFSLQLSLENVPGELADCPEFKPGASAVYVRAPVQELTQHLCAWLNRLGIEARSVSPDLLQAEPSTLLVDMLPSGNEPPWLGASIIATADGHNPPEYLGSGWNVDAYDVRAIAWGIYLADQGVDDSDRQVLPGKSRSLNLHILVAEDNPINSQIIKEQLEALGCSVVLAGNGEQALAQWSPGLFDLVLTDINMPIMNGYEFAATLRQHDVNLPIIGVTANALREEGERCAAVGMNAWMVKPLNLKTLRTKLLEYCVKPVSPNASLVDDSLAHEVPVDSVQLSPKMRELFICTMKQDRQTTLAALGSGDSNTVARQLHSMAGALGAVQAGSMAIAFAELESRLMAGSITPTLILEVNTQLDRLNALLNSLNNLDFTVGN</sequence>
<comment type="caution">
    <text evidence="20">The sequence shown here is derived from an EMBL/GenBank/DDBJ whole genome shotgun (WGS) entry which is preliminary data.</text>
</comment>
<dbReference type="SUPFAM" id="SSF47384">
    <property type="entry name" value="Homodimeric domain of signal transducing histidine kinase"/>
    <property type="match status" value="1"/>
</dbReference>
<comment type="catalytic activity">
    <reaction evidence="1">
        <text>ATP + protein L-histidine = ADP + protein N-phospho-L-histidine.</text>
        <dbReference type="EC" id="2.7.13.3"/>
    </reaction>
</comment>
<dbReference type="GO" id="GO:0000155">
    <property type="term" value="F:phosphorelay sensor kinase activity"/>
    <property type="evidence" value="ECO:0007669"/>
    <property type="project" value="InterPro"/>
</dbReference>
<evidence type="ECO:0000313" key="20">
    <source>
        <dbReference type="EMBL" id="NYH11656.1"/>
    </source>
</evidence>
<evidence type="ECO:0000259" key="19">
    <source>
        <dbReference type="PROSITE" id="PS50894"/>
    </source>
</evidence>
<keyword evidence="10" id="KW-0067">ATP-binding</keyword>
<dbReference type="InterPro" id="IPR008207">
    <property type="entry name" value="Sig_transdc_His_kin_Hpt_dom"/>
</dbReference>
<dbReference type="EC" id="2.7.13.3" evidence="3"/>
<dbReference type="FunFam" id="1.10.287.130:FF:000004">
    <property type="entry name" value="Ethylene receptor 1"/>
    <property type="match status" value="1"/>
</dbReference>
<dbReference type="InterPro" id="IPR036097">
    <property type="entry name" value="HisK_dim/P_sf"/>
</dbReference>
<keyword evidence="9 20" id="KW-0418">Kinase</keyword>
<dbReference type="AlphaFoldDB" id="A0A7Y9W0W6"/>
<evidence type="ECO:0000256" key="9">
    <source>
        <dbReference type="ARBA" id="ARBA00022777"/>
    </source>
</evidence>
<evidence type="ECO:0000256" key="10">
    <source>
        <dbReference type="ARBA" id="ARBA00022840"/>
    </source>
</evidence>
<dbReference type="PROSITE" id="PS50110">
    <property type="entry name" value="RESPONSE_REGULATORY"/>
    <property type="match status" value="1"/>
</dbReference>
<evidence type="ECO:0000256" key="14">
    <source>
        <dbReference type="PROSITE-ProRule" id="PRU00110"/>
    </source>
</evidence>
<dbReference type="Pfam" id="PF01627">
    <property type="entry name" value="Hpt"/>
    <property type="match status" value="1"/>
</dbReference>